<feature type="domain" description="Aconitase A/isopropylmalate dehydratase small subunit swivel" evidence="20">
    <location>
        <begin position="566"/>
        <end position="697"/>
    </location>
</feature>
<dbReference type="GO" id="GO:0009316">
    <property type="term" value="C:3-isopropylmalate dehydratase complex"/>
    <property type="evidence" value="ECO:0007669"/>
    <property type="project" value="InterPro"/>
</dbReference>
<dbReference type="PRINTS" id="PR00415">
    <property type="entry name" value="ACONITASE"/>
</dbReference>
<dbReference type="RefSeq" id="XP_002177302.1">
    <property type="nucleotide sequence ID" value="XM_002177266.1"/>
</dbReference>
<evidence type="ECO:0000256" key="10">
    <source>
        <dbReference type="ARBA" id="ARBA00022605"/>
    </source>
</evidence>
<dbReference type="Pfam" id="PF00694">
    <property type="entry name" value="Aconitase_C"/>
    <property type="match status" value="1"/>
</dbReference>
<dbReference type="Gene3D" id="3.30.499.10">
    <property type="entry name" value="Aconitase, domain 3"/>
    <property type="match status" value="2"/>
</dbReference>
<dbReference type="Proteomes" id="UP000000759">
    <property type="component" value="Chromosome 1"/>
</dbReference>
<keyword evidence="13" id="KW-0411">Iron-sulfur</keyword>
<dbReference type="Gene3D" id="3.20.19.10">
    <property type="entry name" value="Aconitase, domain 4"/>
    <property type="match status" value="1"/>
</dbReference>
<dbReference type="NCBIfam" id="NF002458">
    <property type="entry name" value="PRK01641.1"/>
    <property type="match status" value="1"/>
</dbReference>
<evidence type="ECO:0000256" key="18">
    <source>
        <dbReference type="SAM" id="SignalP"/>
    </source>
</evidence>
<evidence type="ECO:0000256" key="2">
    <source>
        <dbReference type="ARBA" id="ARBA00001966"/>
    </source>
</evidence>
<evidence type="ECO:0000313" key="21">
    <source>
        <dbReference type="EMBL" id="EEC51765.1"/>
    </source>
</evidence>
<evidence type="ECO:0000256" key="11">
    <source>
        <dbReference type="ARBA" id="ARBA00022723"/>
    </source>
</evidence>
<comment type="cofactor">
    <cofactor evidence="2">
        <name>[4Fe-4S] cluster</name>
        <dbReference type="ChEBI" id="CHEBI:49883"/>
    </cofactor>
</comment>
<dbReference type="Pfam" id="PF00330">
    <property type="entry name" value="Aconitase"/>
    <property type="match status" value="1"/>
</dbReference>
<evidence type="ECO:0000259" key="19">
    <source>
        <dbReference type="Pfam" id="PF00330"/>
    </source>
</evidence>
<feature type="signal peptide" evidence="18">
    <location>
        <begin position="1"/>
        <end position="18"/>
    </location>
</feature>
<dbReference type="PaxDb" id="2850-Phatr24772"/>
<dbReference type="InterPro" id="IPR018136">
    <property type="entry name" value="Aconitase_4Fe-4S_BS"/>
</dbReference>
<keyword evidence="9" id="KW-0004">4Fe-4S</keyword>
<dbReference type="PANTHER" id="PTHR43822:SF9">
    <property type="entry name" value="3-ISOPROPYLMALATE DEHYDRATASE"/>
    <property type="match status" value="1"/>
</dbReference>
<keyword evidence="12" id="KW-0408">Iron</keyword>
<dbReference type="InterPro" id="IPR033940">
    <property type="entry name" value="IPMI_Swivel"/>
</dbReference>
<dbReference type="FunCoup" id="B7FPZ8">
    <property type="interactions" value="244"/>
</dbReference>
<dbReference type="SUPFAM" id="SSF53732">
    <property type="entry name" value="Aconitase iron-sulfur domain"/>
    <property type="match status" value="1"/>
</dbReference>
<dbReference type="InterPro" id="IPR000573">
    <property type="entry name" value="AconitaseA/IPMdHydase_ssu_swvl"/>
</dbReference>
<dbReference type="FunFam" id="3.20.19.10:FF:000003">
    <property type="entry name" value="3-isopropylmalate dehydratase small subunit"/>
    <property type="match status" value="1"/>
</dbReference>
<dbReference type="HAMAP" id="MF_01026">
    <property type="entry name" value="LeuC_type1"/>
    <property type="match status" value="1"/>
</dbReference>
<evidence type="ECO:0000256" key="5">
    <source>
        <dbReference type="ARBA" id="ARBA00007185"/>
    </source>
</evidence>
<dbReference type="EMBL" id="CM000605">
    <property type="protein sequence ID" value="EEC51765.1"/>
    <property type="molecule type" value="Genomic_DNA"/>
</dbReference>
<dbReference type="GO" id="GO:0051539">
    <property type="term" value="F:4 iron, 4 sulfur cluster binding"/>
    <property type="evidence" value="ECO:0007669"/>
    <property type="project" value="UniProtKB-KW"/>
</dbReference>
<keyword evidence="15" id="KW-0100">Branched-chain amino acid biosynthesis</keyword>
<protein>
    <recommendedName>
        <fullName evidence="7">3-isopropylmalate dehydratase</fullName>
        <ecNumber evidence="6">4.2.1.33</ecNumber>
    </recommendedName>
    <alternativeName>
        <fullName evidence="16">Alpha-IPM isomerase</fullName>
    </alternativeName>
    <alternativeName>
        <fullName evidence="17">Isopropylmalate isomerase</fullName>
    </alternativeName>
</protein>
<evidence type="ECO:0000256" key="16">
    <source>
        <dbReference type="ARBA" id="ARBA00031631"/>
    </source>
</evidence>
<keyword evidence="22" id="KW-1185">Reference proteome</keyword>
<dbReference type="eggNOG" id="KOG0454">
    <property type="taxonomic scope" value="Eukaryota"/>
</dbReference>
<evidence type="ECO:0000256" key="1">
    <source>
        <dbReference type="ARBA" id="ARBA00000491"/>
    </source>
</evidence>
<dbReference type="InterPro" id="IPR015928">
    <property type="entry name" value="Aconitase/3IPM_dehydase_swvl"/>
</dbReference>
<feature type="domain" description="Aconitase/3-isopropylmalate dehydratase large subunit alpha/beta/alpha" evidence="19">
    <location>
        <begin position="45"/>
        <end position="501"/>
    </location>
</feature>
<gene>
    <name evidence="21" type="ORF">PHATRDRAFT_24772</name>
</gene>
<dbReference type="HOGENOM" id="CLU_006714_1_2_1"/>
<dbReference type="GeneID" id="7196176"/>
<evidence type="ECO:0000256" key="4">
    <source>
        <dbReference type="ARBA" id="ARBA00004729"/>
    </source>
</evidence>
<dbReference type="FunFam" id="3.30.499.10:FF:000007">
    <property type="entry name" value="3-isopropylmalate dehydratase large subunit"/>
    <property type="match status" value="1"/>
</dbReference>
<comment type="similarity">
    <text evidence="5">Belongs to the aconitase/IPM isomerase family.</text>
</comment>
<dbReference type="InterPro" id="IPR004431">
    <property type="entry name" value="3-IsopropMal_deHydase_ssu"/>
</dbReference>
<dbReference type="GO" id="GO:0009098">
    <property type="term" value="P:L-leucine biosynthetic process"/>
    <property type="evidence" value="ECO:0007669"/>
    <property type="project" value="UniProtKB-UniPathway"/>
</dbReference>
<dbReference type="PROSITE" id="PS01244">
    <property type="entry name" value="ACONITASE_2"/>
    <property type="match status" value="1"/>
</dbReference>
<sequence>MRFSGSLPFCLLLANTVAFVPNARNAAFRPVPSSLFAAGPRTLYDKIWDDHMVDDDGSSFLIYVDRHLVHEVTSPQAFEGLRLAKRGVRRPDCTLVTVDHNVPTADRTGLIDVATFIEETASRTQVMTLEQNIKDFGLKYFSFADERQGIVHIIGPEQGFTLPGCVTVCGDSHTATHGAFGALAFGIGTSEVEHVLATQTLAQTKTKNMLIRVDGELGDGVTSKDIILHIIGVIGTGGGTGYTIEFGGTAVQSCSMEARMSISNMAIEAGARAGIIAPDDTTYEYLKGRPMCPSGEEWEKAVKYWDSIRSDEGAVYDKTIVIDSKDIAPTVTWGTSPQDVAPITGNVPMIQAEGHDASRQNAIKRSLQYIGLEEGQPLEGVPIEKVFIGSCTNGRIEDIRNVAAIAMGRKVAEGVDAMVVPGSGLVKKQAEEEGLDKILIEAGFDWREPGCSMCLAMNPDKLKPQERCASTSNRNFEGRQGNGGRTHLMSPGMAAAAAVSGVISDVRKFPFLGDPSADPRLASNSKSRVFTTEELVSPGPVISPPAPYLENLDAEIKGTADSAGLPKFNSLTGVAAPLDIQNIDTDMIIPKEFLKTIKRSGLGFAAFAELRYENAEEVATIGEEVAKLRDDFILNKKGYESTKILIAGDNFGCGSSREHAPWSINDMGIRCIISTSFADIFYNNCFNNGMLPVTLPRDQVEFLLEDAGTPGTEITVDLINQKVVCANGDEFSFEIDEFRKDCLVNGLDKIGLTLAKDEKISLFETSRSAQFPWLDGASFKVPDVVPMYPDAGFWKREGVVA</sequence>
<evidence type="ECO:0000256" key="14">
    <source>
        <dbReference type="ARBA" id="ARBA00023239"/>
    </source>
</evidence>
<evidence type="ECO:0000313" key="22">
    <source>
        <dbReference type="Proteomes" id="UP000000759"/>
    </source>
</evidence>
<dbReference type="InParanoid" id="B7FPZ8"/>
<feature type="chain" id="PRO_5002855167" description="3-isopropylmalate dehydratase" evidence="18">
    <location>
        <begin position="19"/>
        <end position="801"/>
    </location>
</feature>
<reference evidence="21 22" key="1">
    <citation type="journal article" date="2008" name="Nature">
        <title>The Phaeodactylum genome reveals the evolutionary history of diatom genomes.</title>
        <authorList>
            <person name="Bowler C."/>
            <person name="Allen A.E."/>
            <person name="Badger J.H."/>
            <person name="Grimwood J."/>
            <person name="Jabbari K."/>
            <person name="Kuo A."/>
            <person name="Maheswari U."/>
            <person name="Martens C."/>
            <person name="Maumus F."/>
            <person name="Otillar R.P."/>
            <person name="Rayko E."/>
            <person name="Salamov A."/>
            <person name="Vandepoele K."/>
            <person name="Beszteri B."/>
            <person name="Gruber A."/>
            <person name="Heijde M."/>
            <person name="Katinka M."/>
            <person name="Mock T."/>
            <person name="Valentin K."/>
            <person name="Verret F."/>
            <person name="Berges J.A."/>
            <person name="Brownlee C."/>
            <person name="Cadoret J.P."/>
            <person name="Chiovitti A."/>
            <person name="Choi C.J."/>
            <person name="Coesel S."/>
            <person name="De Martino A."/>
            <person name="Detter J.C."/>
            <person name="Durkin C."/>
            <person name="Falciatore A."/>
            <person name="Fournet J."/>
            <person name="Haruta M."/>
            <person name="Huysman M.J."/>
            <person name="Jenkins B.D."/>
            <person name="Jiroutova K."/>
            <person name="Jorgensen R.E."/>
            <person name="Joubert Y."/>
            <person name="Kaplan A."/>
            <person name="Kroger N."/>
            <person name="Kroth P.G."/>
            <person name="La Roche J."/>
            <person name="Lindquist E."/>
            <person name="Lommer M."/>
            <person name="Martin-Jezequel V."/>
            <person name="Lopez P.J."/>
            <person name="Lucas S."/>
            <person name="Mangogna M."/>
            <person name="McGinnis K."/>
            <person name="Medlin L.K."/>
            <person name="Montsant A."/>
            <person name="Oudot-Le Secq M.P."/>
            <person name="Napoli C."/>
            <person name="Obornik M."/>
            <person name="Parker M.S."/>
            <person name="Petit J.L."/>
            <person name="Porcel B.M."/>
            <person name="Poulsen N."/>
            <person name="Robison M."/>
            <person name="Rychlewski L."/>
            <person name="Rynearson T.A."/>
            <person name="Schmutz J."/>
            <person name="Shapiro H."/>
            <person name="Siaut M."/>
            <person name="Stanley M."/>
            <person name="Sussman M.R."/>
            <person name="Taylor A.R."/>
            <person name="Vardi A."/>
            <person name="von Dassow P."/>
            <person name="Vyverman W."/>
            <person name="Willis A."/>
            <person name="Wyrwicz L.S."/>
            <person name="Rokhsar D.S."/>
            <person name="Weissenbach J."/>
            <person name="Armbrust E.V."/>
            <person name="Green B.R."/>
            <person name="Van de Peer Y."/>
            <person name="Grigoriev I.V."/>
        </authorList>
    </citation>
    <scope>NUCLEOTIDE SEQUENCE [LARGE SCALE GENOMIC DNA]</scope>
    <source>
        <strain evidence="21 22">CCAP 1055/1</strain>
    </source>
</reference>
<dbReference type="UniPathway" id="UPA00048">
    <property type="reaction ID" value="UER00071"/>
</dbReference>
<comment type="function">
    <text evidence="3">Catalyzes the isomerization between 2-isopropylmalate and 3-isopropylmalate, via the formation of 2-isopropylmaleate.</text>
</comment>
<proteinExistence type="inferred from homology"/>
<dbReference type="InterPro" id="IPR050067">
    <property type="entry name" value="IPM_dehydratase_rel_enz"/>
</dbReference>
<dbReference type="STRING" id="556484.B7FPZ8"/>
<dbReference type="EC" id="4.2.1.33" evidence="6"/>
<dbReference type="NCBIfam" id="TIGR00171">
    <property type="entry name" value="leuD"/>
    <property type="match status" value="1"/>
</dbReference>
<evidence type="ECO:0000256" key="3">
    <source>
        <dbReference type="ARBA" id="ARBA00002695"/>
    </source>
</evidence>
<evidence type="ECO:0000256" key="7">
    <source>
        <dbReference type="ARBA" id="ARBA00014371"/>
    </source>
</evidence>
<dbReference type="PANTHER" id="PTHR43822">
    <property type="entry name" value="HOMOACONITASE, MITOCHONDRIAL-RELATED"/>
    <property type="match status" value="1"/>
</dbReference>
<keyword evidence="14" id="KW-0456">Lyase</keyword>
<dbReference type="AlphaFoldDB" id="B7FPZ8"/>
<reference evidence="22" key="2">
    <citation type="submission" date="2008-08" db="EMBL/GenBank/DDBJ databases">
        <authorList>
            <consortium name="Diatom Consortium"/>
            <person name="Grigoriev I."/>
            <person name="Grimwood J."/>
            <person name="Kuo A."/>
            <person name="Otillar R.P."/>
            <person name="Salamov A."/>
            <person name="Detter J.C."/>
            <person name="Lindquist E."/>
            <person name="Shapiro H."/>
            <person name="Lucas S."/>
            <person name="Glavina del Rio T."/>
            <person name="Pitluck S."/>
            <person name="Rokhsar D."/>
            <person name="Bowler C."/>
        </authorList>
    </citation>
    <scope>GENOME REANNOTATION</scope>
    <source>
        <strain evidence="22">CCAP 1055/1</strain>
    </source>
</reference>
<dbReference type="InterPro" id="IPR033941">
    <property type="entry name" value="IPMI_cat"/>
</dbReference>
<dbReference type="CDD" id="cd01577">
    <property type="entry name" value="IPMI_Swivel"/>
    <property type="match status" value="1"/>
</dbReference>
<evidence type="ECO:0000256" key="9">
    <source>
        <dbReference type="ARBA" id="ARBA00022485"/>
    </source>
</evidence>
<evidence type="ECO:0000256" key="8">
    <source>
        <dbReference type="ARBA" id="ARBA00022430"/>
    </source>
</evidence>
<evidence type="ECO:0000259" key="20">
    <source>
        <dbReference type="Pfam" id="PF00694"/>
    </source>
</evidence>
<dbReference type="KEGG" id="pti:PHATRDRAFT_24772"/>
<name>B7FPZ8_PHATC</name>
<keyword evidence="18" id="KW-0732">Signal</keyword>
<dbReference type="InterPro" id="IPR015931">
    <property type="entry name" value="Acnase/IPM_dHydase_lsu_aba_1/3"/>
</dbReference>
<dbReference type="InterPro" id="IPR001030">
    <property type="entry name" value="Acoase/IPM_deHydtase_lsu_aba"/>
</dbReference>
<dbReference type="InterPro" id="IPR036008">
    <property type="entry name" value="Aconitase_4Fe-4S_dom"/>
</dbReference>
<organism evidence="21 22">
    <name type="scientific">Phaeodactylum tricornutum (strain CCAP 1055/1)</name>
    <dbReference type="NCBI Taxonomy" id="556484"/>
    <lineage>
        <taxon>Eukaryota</taxon>
        <taxon>Sar</taxon>
        <taxon>Stramenopiles</taxon>
        <taxon>Ochrophyta</taxon>
        <taxon>Bacillariophyta</taxon>
        <taxon>Bacillariophyceae</taxon>
        <taxon>Bacillariophycidae</taxon>
        <taxon>Naviculales</taxon>
        <taxon>Phaeodactylaceae</taxon>
        <taxon>Phaeodactylum</taxon>
    </lineage>
</organism>
<keyword evidence="10" id="KW-0028">Amino-acid biosynthesis</keyword>
<comment type="catalytic activity">
    <reaction evidence="1">
        <text>(2R,3S)-3-isopropylmalate = (2S)-2-isopropylmalate</text>
        <dbReference type="Rhea" id="RHEA:32287"/>
        <dbReference type="ChEBI" id="CHEBI:1178"/>
        <dbReference type="ChEBI" id="CHEBI:35121"/>
        <dbReference type="EC" id="4.2.1.33"/>
    </reaction>
</comment>
<dbReference type="OMA" id="LCDADNI"/>
<dbReference type="GO" id="GO:0003861">
    <property type="term" value="F:3-isopropylmalate dehydratase activity"/>
    <property type="evidence" value="ECO:0007669"/>
    <property type="project" value="UniProtKB-EC"/>
</dbReference>
<dbReference type="InterPro" id="IPR004430">
    <property type="entry name" value="3-IsopropMal_deHydase_lsu"/>
</dbReference>
<dbReference type="PROSITE" id="PS00450">
    <property type="entry name" value="ACONITASE_1"/>
    <property type="match status" value="1"/>
</dbReference>
<evidence type="ECO:0000256" key="17">
    <source>
        <dbReference type="ARBA" id="ARBA00033368"/>
    </source>
</evidence>
<evidence type="ECO:0000256" key="12">
    <source>
        <dbReference type="ARBA" id="ARBA00023004"/>
    </source>
</evidence>
<keyword evidence="8" id="KW-0432">Leucine biosynthesis</keyword>
<dbReference type="GO" id="GO:0046872">
    <property type="term" value="F:metal ion binding"/>
    <property type="evidence" value="ECO:0007669"/>
    <property type="project" value="UniProtKB-KW"/>
</dbReference>
<dbReference type="NCBIfam" id="NF004016">
    <property type="entry name" value="PRK05478.1"/>
    <property type="match status" value="1"/>
</dbReference>
<accession>B7FPZ8</accession>
<evidence type="ECO:0000256" key="6">
    <source>
        <dbReference type="ARBA" id="ARBA00011998"/>
    </source>
</evidence>
<dbReference type="CDD" id="cd01583">
    <property type="entry name" value="IPMI"/>
    <property type="match status" value="1"/>
</dbReference>
<dbReference type="NCBIfam" id="TIGR00170">
    <property type="entry name" value="leuC"/>
    <property type="match status" value="1"/>
</dbReference>
<keyword evidence="11" id="KW-0479">Metal-binding</keyword>
<dbReference type="OrthoDB" id="2279155at2759"/>
<comment type="pathway">
    <text evidence="4">Amino-acid biosynthesis; L-leucine biosynthesis; L-leucine from 3-methyl-2-oxobutanoate: step 2/4.</text>
</comment>
<dbReference type="SUPFAM" id="SSF52016">
    <property type="entry name" value="LeuD/IlvD-like"/>
    <property type="match status" value="1"/>
</dbReference>
<evidence type="ECO:0000256" key="15">
    <source>
        <dbReference type="ARBA" id="ARBA00023304"/>
    </source>
</evidence>
<dbReference type="NCBIfam" id="NF009116">
    <property type="entry name" value="PRK12466.1"/>
    <property type="match status" value="1"/>
</dbReference>
<dbReference type="HAMAP" id="MF_01031">
    <property type="entry name" value="LeuD_type1"/>
    <property type="match status" value="1"/>
</dbReference>
<evidence type="ECO:0000256" key="13">
    <source>
        <dbReference type="ARBA" id="ARBA00023014"/>
    </source>
</evidence>